<dbReference type="SMART" id="SM00382">
    <property type="entry name" value="AAA"/>
    <property type="match status" value="1"/>
</dbReference>
<dbReference type="Pfam" id="PF00005">
    <property type="entry name" value="ABC_tran"/>
    <property type="match status" value="1"/>
</dbReference>
<dbReference type="GO" id="GO:0016887">
    <property type="term" value="F:ATP hydrolysis activity"/>
    <property type="evidence" value="ECO:0007669"/>
    <property type="project" value="InterPro"/>
</dbReference>
<feature type="domain" description="ABC transporter" evidence="3">
    <location>
        <begin position="2"/>
        <end position="214"/>
    </location>
</feature>
<keyword evidence="1" id="KW-0547">Nucleotide-binding</keyword>
<accession>A0A6S6TY49</accession>
<dbReference type="PROSITE" id="PS00211">
    <property type="entry name" value="ABC_TRANSPORTER_1"/>
    <property type="match status" value="1"/>
</dbReference>
<dbReference type="PANTHER" id="PTHR24220">
    <property type="entry name" value="IMPORT ATP-BINDING PROTEIN"/>
    <property type="match status" value="1"/>
</dbReference>
<reference evidence="4" key="1">
    <citation type="submission" date="2020-01" db="EMBL/GenBank/DDBJ databases">
        <authorList>
            <person name="Meier V. D."/>
            <person name="Meier V D."/>
        </authorList>
    </citation>
    <scope>NUCLEOTIDE SEQUENCE</scope>
    <source>
        <strain evidence="4">HLG_WM_MAG_10</strain>
    </source>
</reference>
<evidence type="ECO:0000313" key="4">
    <source>
        <dbReference type="EMBL" id="CAA6825532.1"/>
    </source>
</evidence>
<dbReference type="InterPro" id="IPR003439">
    <property type="entry name" value="ABC_transporter-like_ATP-bd"/>
</dbReference>
<dbReference type="SUPFAM" id="SSF52540">
    <property type="entry name" value="P-loop containing nucleoside triphosphate hydrolases"/>
    <property type="match status" value="1"/>
</dbReference>
<dbReference type="InterPro" id="IPR017871">
    <property type="entry name" value="ABC_transporter-like_CS"/>
</dbReference>
<dbReference type="InterPro" id="IPR027417">
    <property type="entry name" value="P-loop_NTPase"/>
</dbReference>
<dbReference type="Gene3D" id="3.40.50.300">
    <property type="entry name" value="P-loop containing nucleotide triphosphate hydrolases"/>
    <property type="match status" value="1"/>
</dbReference>
<keyword evidence="2 4" id="KW-0067">ATP-binding</keyword>
<dbReference type="PROSITE" id="PS50893">
    <property type="entry name" value="ABC_TRANSPORTER_2"/>
    <property type="match status" value="1"/>
</dbReference>
<evidence type="ECO:0000259" key="3">
    <source>
        <dbReference type="PROSITE" id="PS50893"/>
    </source>
</evidence>
<dbReference type="GO" id="GO:0022857">
    <property type="term" value="F:transmembrane transporter activity"/>
    <property type="evidence" value="ECO:0007669"/>
    <property type="project" value="TreeGrafter"/>
</dbReference>
<protein>
    <submittedName>
        <fullName evidence="4">ABC transporter ATP-binding protein</fullName>
    </submittedName>
</protein>
<dbReference type="GO" id="GO:0005524">
    <property type="term" value="F:ATP binding"/>
    <property type="evidence" value="ECO:0007669"/>
    <property type="project" value="UniProtKB-KW"/>
</dbReference>
<dbReference type="GO" id="GO:0005886">
    <property type="term" value="C:plasma membrane"/>
    <property type="evidence" value="ECO:0007669"/>
    <property type="project" value="TreeGrafter"/>
</dbReference>
<dbReference type="AlphaFoldDB" id="A0A6S6TY49"/>
<gene>
    <name evidence="4" type="ORF">HELGO_WM49945</name>
</gene>
<dbReference type="InterPro" id="IPR015854">
    <property type="entry name" value="ABC_transpr_LolD-like"/>
</dbReference>
<dbReference type="InterPro" id="IPR003593">
    <property type="entry name" value="AAA+_ATPase"/>
</dbReference>
<proteinExistence type="predicted"/>
<sequence>MIRTKNLKFQYNAEQQFQFPDMHCKQGSHWLVLGESGCGKTTLLHLLGGLRKPSSGKIVVQNEDISSLSGEALDHFRGQNIGIIFQQSHLIKALTVEENLLTAQYLAGMKQDKEKIKNILTKLNLEDKMTSKPKNLSLGEQQRVAIARALINDPVLILADEPTSSLDDKNCREVVKLLLEQSQNFEATLLIVTHDGRLKELFENQILLEAAKAI</sequence>
<evidence type="ECO:0000256" key="2">
    <source>
        <dbReference type="ARBA" id="ARBA00022840"/>
    </source>
</evidence>
<dbReference type="EMBL" id="CACVAQ010000364">
    <property type="protein sequence ID" value="CAA6825532.1"/>
    <property type="molecule type" value="Genomic_DNA"/>
</dbReference>
<evidence type="ECO:0000256" key="1">
    <source>
        <dbReference type="ARBA" id="ARBA00022741"/>
    </source>
</evidence>
<name>A0A6S6TY49_9BACT</name>
<organism evidence="4">
    <name type="scientific">uncultured Aureispira sp</name>
    <dbReference type="NCBI Taxonomy" id="1331704"/>
    <lineage>
        <taxon>Bacteria</taxon>
        <taxon>Pseudomonadati</taxon>
        <taxon>Bacteroidota</taxon>
        <taxon>Saprospiria</taxon>
        <taxon>Saprospirales</taxon>
        <taxon>Saprospiraceae</taxon>
        <taxon>Aureispira</taxon>
        <taxon>environmental samples</taxon>
    </lineage>
</organism>